<evidence type="ECO:0000313" key="5">
    <source>
        <dbReference type="Proteomes" id="UP000006872"/>
    </source>
</evidence>
<keyword evidence="1 4" id="KW-0378">Hydrolase</keyword>
<comment type="cofactor">
    <cofactor evidence="2">
        <name>Mn(2+)</name>
        <dbReference type="ChEBI" id="CHEBI:29035"/>
    </cofactor>
    <text evidence="2">The Mn(2+) ion enhances activity.</text>
</comment>
<feature type="binding site" evidence="2">
    <location>
        <position position="97"/>
    </location>
    <ligand>
        <name>Mn(2+)</name>
        <dbReference type="ChEBI" id="CHEBI:29035"/>
        <label>2</label>
    </ligand>
</feature>
<dbReference type="EMBL" id="CP002272">
    <property type="protein sequence ID" value="ADO50186.1"/>
    <property type="molecule type" value="Genomic_DNA"/>
</dbReference>
<protein>
    <submittedName>
        <fullName evidence="4">Amidohydrolase</fullName>
        <ecNumber evidence="4">3.5.1.47</ecNumber>
    </submittedName>
</protein>
<accession>E3GD81</accession>
<proteinExistence type="predicted"/>
<dbReference type="Proteomes" id="UP000006872">
    <property type="component" value="Chromosome"/>
</dbReference>
<feature type="binding site" evidence="2">
    <location>
        <position position="133"/>
    </location>
    <ligand>
        <name>Mn(2+)</name>
        <dbReference type="ChEBI" id="CHEBI:29035"/>
        <label>2</label>
    </ligand>
</feature>
<dbReference type="EC" id="3.5.1.47" evidence="4"/>
<evidence type="ECO:0000256" key="1">
    <source>
        <dbReference type="ARBA" id="ARBA00022801"/>
    </source>
</evidence>
<dbReference type="SUPFAM" id="SSF53187">
    <property type="entry name" value="Zn-dependent exopeptidases"/>
    <property type="match status" value="1"/>
</dbReference>
<gene>
    <name evidence="4" type="ordered locus">Entcl_3948</name>
</gene>
<evidence type="ECO:0000256" key="2">
    <source>
        <dbReference type="PIRSR" id="PIRSR005962-1"/>
    </source>
</evidence>
<feature type="binding site" evidence="2">
    <location>
        <position position="359"/>
    </location>
    <ligand>
        <name>Mn(2+)</name>
        <dbReference type="ChEBI" id="CHEBI:29035"/>
        <label>2</label>
    </ligand>
</feature>
<dbReference type="PIRSF" id="PIRSF005962">
    <property type="entry name" value="Pept_M20D_amidohydro"/>
    <property type="match status" value="1"/>
</dbReference>
<dbReference type="InterPro" id="IPR017439">
    <property type="entry name" value="Amidohydrolase"/>
</dbReference>
<reference evidence="4 5" key="2">
    <citation type="journal article" date="2011" name="Stand. Genomic Sci.">
        <title>Complete genome sequence of 'Enterobacter lignolyticus' SCF1.</title>
        <authorList>
            <person name="Deangelis K.M."/>
            <person name="D'Haeseleer P."/>
            <person name="Chivian D."/>
            <person name="Fortney J.L."/>
            <person name="Khudyakov J."/>
            <person name="Simmons B."/>
            <person name="Woo H."/>
            <person name="Arkin A.P."/>
            <person name="Davenport K.W."/>
            <person name="Goodwin L."/>
            <person name="Chen A."/>
            <person name="Ivanova N."/>
            <person name="Kyrpides N.C."/>
            <person name="Mavromatis K."/>
            <person name="Woyke T."/>
            <person name="Hazen T.C."/>
        </authorList>
    </citation>
    <scope>NUCLEOTIDE SEQUENCE [LARGE SCALE GENOMIC DNA]</scope>
    <source>
        <strain evidence="4 5">SCF1</strain>
    </source>
</reference>
<keyword evidence="5" id="KW-1185">Reference proteome</keyword>
<feature type="binding site" evidence="2">
    <location>
        <position position="158"/>
    </location>
    <ligand>
        <name>Mn(2+)</name>
        <dbReference type="ChEBI" id="CHEBI:29035"/>
        <label>2</label>
    </ligand>
</feature>
<dbReference type="STRING" id="701347.Entcl_3948"/>
<dbReference type="FunFam" id="3.30.70.360:FF:000001">
    <property type="entry name" value="N-acetyldiaminopimelate deacetylase"/>
    <property type="match status" value="1"/>
</dbReference>
<dbReference type="HOGENOM" id="CLU_023257_0_1_6"/>
<evidence type="ECO:0000259" key="3">
    <source>
        <dbReference type="Pfam" id="PF07687"/>
    </source>
</evidence>
<dbReference type="RefSeq" id="WP_013367906.1">
    <property type="nucleotide sequence ID" value="NC_014618.1"/>
</dbReference>
<dbReference type="Gene3D" id="3.40.630.10">
    <property type="entry name" value="Zn peptidases"/>
    <property type="match status" value="1"/>
</dbReference>
<reference evidence="5" key="1">
    <citation type="submission" date="2010-10" db="EMBL/GenBank/DDBJ databases">
        <title>Complete sequence of Enterobacter cloacae SCF1.</title>
        <authorList>
            <consortium name="US DOE Joint Genome Institute"/>
            <person name="Lucas S."/>
            <person name="Copeland A."/>
            <person name="Lapidus A."/>
            <person name="Cheng J.-F."/>
            <person name="Bruce D."/>
            <person name="Goodwin L."/>
            <person name="Pitluck S."/>
            <person name="Davenport K."/>
            <person name="Detter J.C."/>
            <person name="Han C."/>
            <person name="Tapia R."/>
            <person name="Land M."/>
            <person name="Hauser L."/>
            <person name="Chang Y.-J."/>
            <person name="Jeffries C."/>
            <person name="Kyrpides N."/>
            <person name="Ivanova N."/>
            <person name="Mikhailova N."/>
            <person name="DeAngelis K."/>
            <person name="Arkin A.P."/>
            <person name="Chivian D."/>
            <person name="Edwards B."/>
            <person name="Woo H."/>
            <person name="Hazen T.C."/>
            <person name="Woyke T."/>
        </authorList>
    </citation>
    <scope>NUCLEOTIDE SEQUENCE [LARGE SCALE GENOMIC DNA]</scope>
    <source>
        <strain evidence="5">SCF1</strain>
    </source>
</reference>
<dbReference type="Pfam" id="PF07687">
    <property type="entry name" value="M20_dimer"/>
    <property type="match status" value="1"/>
</dbReference>
<dbReference type="InterPro" id="IPR036264">
    <property type="entry name" value="Bact_exopeptidase_dim_dom"/>
</dbReference>
<feature type="domain" description="Peptidase M20 dimerisation" evidence="3">
    <location>
        <begin position="177"/>
        <end position="274"/>
    </location>
</feature>
<dbReference type="GO" id="GO:0046872">
    <property type="term" value="F:metal ion binding"/>
    <property type="evidence" value="ECO:0007669"/>
    <property type="project" value="UniProtKB-KW"/>
</dbReference>
<evidence type="ECO:0000313" key="4">
    <source>
        <dbReference type="EMBL" id="ADO50186.1"/>
    </source>
</evidence>
<dbReference type="GO" id="GO:0050118">
    <property type="term" value="F:N-acetyldiaminopimelate deacetylase activity"/>
    <property type="evidence" value="ECO:0007669"/>
    <property type="project" value="UniProtKB-EC"/>
</dbReference>
<dbReference type="PANTHER" id="PTHR11014:SF63">
    <property type="entry name" value="METALLOPEPTIDASE, PUTATIVE (AFU_ORTHOLOGUE AFUA_6G09600)-RELATED"/>
    <property type="match status" value="1"/>
</dbReference>
<dbReference type="Pfam" id="PF01546">
    <property type="entry name" value="Peptidase_M20"/>
    <property type="match status" value="1"/>
</dbReference>
<dbReference type="PANTHER" id="PTHR11014">
    <property type="entry name" value="PEPTIDASE M20 FAMILY MEMBER"/>
    <property type="match status" value="1"/>
</dbReference>
<dbReference type="KEGG" id="esc:Entcl_3948"/>
<dbReference type="NCBIfam" id="TIGR01891">
    <property type="entry name" value="amidohydrolases"/>
    <property type="match status" value="1"/>
</dbReference>
<dbReference type="SUPFAM" id="SSF55031">
    <property type="entry name" value="Bacterial exopeptidase dimerisation domain"/>
    <property type="match status" value="1"/>
</dbReference>
<keyword evidence="2" id="KW-0479">Metal-binding</keyword>
<dbReference type="GO" id="GO:0019877">
    <property type="term" value="P:diaminopimelate biosynthetic process"/>
    <property type="evidence" value="ECO:0007669"/>
    <property type="project" value="UniProtKB-ARBA"/>
</dbReference>
<dbReference type="AlphaFoldDB" id="E3GD81"/>
<dbReference type="Gene3D" id="3.30.70.360">
    <property type="match status" value="1"/>
</dbReference>
<keyword evidence="2" id="KW-0464">Manganese</keyword>
<organism evidence="4 5">
    <name type="scientific">Enterobacter lignolyticus (strain SCF1)</name>
    <dbReference type="NCBI Taxonomy" id="701347"/>
    <lineage>
        <taxon>Bacteria</taxon>
        <taxon>Pseudomonadati</taxon>
        <taxon>Pseudomonadota</taxon>
        <taxon>Gammaproteobacteria</taxon>
        <taxon>Enterobacterales</taxon>
        <taxon>Enterobacteriaceae</taxon>
        <taxon>Pluralibacter</taxon>
    </lineage>
</organism>
<feature type="binding site" evidence="2">
    <location>
        <position position="99"/>
    </location>
    <ligand>
        <name>Mn(2+)</name>
        <dbReference type="ChEBI" id="CHEBI:29035"/>
        <label>2</label>
    </ligand>
</feature>
<sequence length="394" mass="43454">MQDHLIAQQVIQWRRALHQRAELSHQEYQTTAYLITELQAFPALTLYQPSPTGVIARLQGSLPGPVIGLRADIDALPLQEQSDSLFKAYQYNTMHACGHDAHSAMLMGTIKALCERQESLAGEVWFIFQCGEEMSPGGAKALVESGLLDNVSCFFALHVQPDLPCGKITIKPGIATANRDTFHMTIQGQGGHSAMPHQCHDPLVASAAIVSQIQSIVSREVDPREMAVISVCSLKSGDGTTARLPDSATLCGTVRSYTTEVRETVKAALRRVCQMTAQSWHCQGDIHFDAWDYSAIINDETLSRQALDAAATIFGQDNTIQATQAMCVGEDFSEYRAIAPICFAWLGVGYPDRHNYPLHHACFDPDEQAFIFGVRYYLAIIEKMTATRTPPHHH</sequence>
<dbReference type="InterPro" id="IPR011650">
    <property type="entry name" value="Peptidase_M20_dimer"/>
</dbReference>
<dbReference type="InterPro" id="IPR002933">
    <property type="entry name" value="Peptidase_M20"/>
</dbReference>
<name>E3GD81_ENTLS</name>
<dbReference type="eggNOG" id="COG1473">
    <property type="taxonomic scope" value="Bacteria"/>
</dbReference>